<feature type="signal peptide" evidence="6">
    <location>
        <begin position="1"/>
        <end position="22"/>
    </location>
</feature>
<feature type="chain" id="PRO_5043495390" description="alpha-L-fucosidase" evidence="6">
    <location>
        <begin position="23"/>
        <end position="116"/>
    </location>
</feature>
<dbReference type="InterPro" id="IPR017853">
    <property type="entry name" value="GH"/>
</dbReference>
<reference evidence="8 9" key="1">
    <citation type="submission" date="2021-06" db="EMBL/GenBank/DDBJ databases">
        <title>Caerostris darwini draft genome.</title>
        <authorList>
            <person name="Kono N."/>
            <person name="Arakawa K."/>
        </authorList>
    </citation>
    <scope>NUCLEOTIDE SEQUENCE [LARGE SCALE GENOMIC DNA]</scope>
</reference>
<dbReference type="Proteomes" id="UP001054837">
    <property type="component" value="Unassembled WGS sequence"/>
</dbReference>
<gene>
    <name evidence="8" type="primary">FUCA1</name>
    <name evidence="8" type="ORF">CDAR_467841</name>
</gene>
<evidence type="ECO:0000313" key="8">
    <source>
        <dbReference type="EMBL" id="GIX73538.1"/>
    </source>
</evidence>
<dbReference type="EC" id="3.2.1.51" evidence="2"/>
<evidence type="ECO:0000256" key="3">
    <source>
        <dbReference type="ARBA" id="ARBA00022729"/>
    </source>
</evidence>
<dbReference type="GO" id="GO:0006004">
    <property type="term" value="P:fucose metabolic process"/>
    <property type="evidence" value="ECO:0007669"/>
    <property type="project" value="TreeGrafter"/>
</dbReference>
<organism evidence="8 9">
    <name type="scientific">Caerostris darwini</name>
    <dbReference type="NCBI Taxonomy" id="1538125"/>
    <lineage>
        <taxon>Eukaryota</taxon>
        <taxon>Metazoa</taxon>
        <taxon>Ecdysozoa</taxon>
        <taxon>Arthropoda</taxon>
        <taxon>Chelicerata</taxon>
        <taxon>Arachnida</taxon>
        <taxon>Araneae</taxon>
        <taxon>Araneomorphae</taxon>
        <taxon>Entelegynae</taxon>
        <taxon>Araneoidea</taxon>
        <taxon>Araneidae</taxon>
        <taxon>Caerostris</taxon>
    </lineage>
</organism>
<evidence type="ECO:0000256" key="1">
    <source>
        <dbReference type="ARBA" id="ARBA00007951"/>
    </source>
</evidence>
<dbReference type="PANTHER" id="PTHR10030">
    <property type="entry name" value="ALPHA-L-FUCOSIDASE"/>
    <property type="match status" value="1"/>
</dbReference>
<evidence type="ECO:0000256" key="5">
    <source>
        <dbReference type="ARBA" id="ARBA00023295"/>
    </source>
</evidence>
<dbReference type="AlphaFoldDB" id="A0AAV4MMG9"/>
<name>A0AAV4MMG9_9ARAC</name>
<proteinExistence type="inferred from homology"/>
<evidence type="ECO:0000256" key="4">
    <source>
        <dbReference type="ARBA" id="ARBA00022801"/>
    </source>
</evidence>
<keyword evidence="3 6" id="KW-0732">Signal</keyword>
<dbReference type="InterPro" id="IPR057739">
    <property type="entry name" value="Glyco_hydro_29_N"/>
</dbReference>
<keyword evidence="9" id="KW-1185">Reference proteome</keyword>
<dbReference type="GO" id="GO:0004560">
    <property type="term" value="F:alpha-L-fucosidase activity"/>
    <property type="evidence" value="ECO:0007669"/>
    <property type="project" value="UniProtKB-EC"/>
</dbReference>
<keyword evidence="4" id="KW-0378">Hydrolase</keyword>
<evidence type="ECO:0000313" key="9">
    <source>
        <dbReference type="Proteomes" id="UP001054837"/>
    </source>
</evidence>
<protein>
    <recommendedName>
        <fullName evidence="2">alpha-L-fucosidase</fullName>
        <ecNumber evidence="2">3.2.1.51</ecNumber>
    </recommendedName>
</protein>
<dbReference type="Pfam" id="PF01120">
    <property type="entry name" value="Alpha_L_fucos"/>
    <property type="match status" value="1"/>
</dbReference>
<sequence>MCVVNCLVGLLLALLLFSMVKSKYTPDWPSLDSRPLPGWFDNVKIGIFIHWGVFSVPGFESEWFWRHWEDKELGYVTFMNINYKPGFSYAEFGPQFTAEFYEPEQWAEIFKASGAK</sequence>
<evidence type="ECO:0000256" key="6">
    <source>
        <dbReference type="SAM" id="SignalP"/>
    </source>
</evidence>
<dbReference type="GO" id="GO:0016139">
    <property type="term" value="P:glycoside catabolic process"/>
    <property type="evidence" value="ECO:0007669"/>
    <property type="project" value="TreeGrafter"/>
</dbReference>
<dbReference type="SUPFAM" id="SSF51445">
    <property type="entry name" value="(Trans)glycosidases"/>
    <property type="match status" value="1"/>
</dbReference>
<feature type="domain" description="Glycoside hydrolase family 29 N-terminal" evidence="7">
    <location>
        <begin position="21"/>
        <end position="116"/>
    </location>
</feature>
<comment type="caution">
    <text evidence="8">The sequence shown here is derived from an EMBL/GenBank/DDBJ whole genome shotgun (WGS) entry which is preliminary data.</text>
</comment>
<dbReference type="SMART" id="SM00812">
    <property type="entry name" value="Alpha_L_fucos"/>
    <property type="match status" value="1"/>
</dbReference>
<accession>A0AAV4MMG9</accession>
<evidence type="ECO:0000256" key="2">
    <source>
        <dbReference type="ARBA" id="ARBA00012662"/>
    </source>
</evidence>
<dbReference type="GO" id="GO:0005764">
    <property type="term" value="C:lysosome"/>
    <property type="evidence" value="ECO:0007669"/>
    <property type="project" value="TreeGrafter"/>
</dbReference>
<dbReference type="Gene3D" id="3.20.20.80">
    <property type="entry name" value="Glycosidases"/>
    <property type="match status" value="1"/>
</dbReference>
<dbReference type="PANTHER" id="PTHR10030:SF2">
    <property type="entry name" value="TISSUE ALPHA-L-FUCOSIDASE"/>
    <property type="match status" value="1"/>
</dbReference>
<dbReference type="InterPro" id="IPR000933">
    <property type="entry name" value="Glyco_hydro_29"/>
</dbReference>
<dbReference type="EMBL" id="BPLQ01000621">
    <property type="protein sequence ID" value="GIX73538.1"/>
    <property type="molecule type" value="Genomic_DNA"/>
</dbReference>
<evidence type="ECO:0000259" key="7">
    <source>
        <dbReference type="Pfam" id="PF01120"/>
    </source>
</evidence>
<keyword evidence="5" id="KW-0326">Glycosidase</keyword>
<comment type="similarity">
    <text evidence="1">Belongs to the glycosyl hydrolase 29 family.</text>
</comment>